<evidence type="ECO:0000313" key="3">
    <source>
        <dbReference type="Proteomes" id="UP000430508"/>
    </source>
</evidence>
<dbReference type="Proteomes" id="UP000430508">
    <property type="component" value="Chromosome"/>
</dbReference>
<reference evidence="2 3" key="1">
    <citation type="submission" date="2019-12" db="EMBL/GenBank/DDBJ databases">
        <title>Sequence classification of anaerobic respiratory reductive dehalogenases: First we see many, then we see few.</title>
        <authorList>
            <person name="Molenda O."/>
            <person name="Puentes Jacome L.A."/>
            <person name="Cao X."/>
            <person name="Nesbo C.L."/>
            <person name="Tang S."/>
            <person name="Morson N."/>
            <person name="Patron J."/>
            <person name="Lomheim L."/>
            <person name="Wishart D.S."/>
            <person name="Edwards E.A."/>
        </authorList>
    </citation>
    <scope>NUCLEOTIDE SEQUENCE [LARGE SCALE GENOMIC DNA]</scope>
    <source>
        <strain evidence="2 3">12DCA</strain>
    </source>
</reference>
<dbReference type="SUPFAM" id="SSF55166">
    <property type="entry name" value="Hedgehog/DD-peptidase"/>
    <property type="match status" value="1"/>
</dbReference>
<proteinExistence type="predicted"/>
<dbReference type="RefSeq" id="WP_158208212.1">
    <property type="nucleotide sequence ID" value="NZ_CP046996.1"/>
</dbReference>
<dbReference type="Gene3D" id="3.30.1380.10">
    <property type="match status" value="1"/>
</dbReference>
<evidence type="ECO:0000313" key="2">
    <source>
        <dbReference type="EMBL" id="QHA00172.1"/>
    </source>
</evidence>
<gene>
    <name evidence="2" type="ORF">GQ588_05675</name>
</gene>
<evidence type="ECO:0000259" key="1">
    <source>
        <dbReference type="Pfam" id="PF13539"/>
    </source>
</evidence>
<dbReference type="AlphaFoldDB" id="A0A857DI57"/>
<dbReference type="InterPro" id="IPR009045">
    <property type="entry name" value="Zn_M74/Hedgehog-like"/>
</dbReference>
<organism evidence="2 3">
    <name type="scientific">Dehalobacter restrictus</name>
    <dbReference type="NCBI Taxonomy" id="55583"/>
    <lineage>
        <taxon>Bacteria</taxon>
        <taxon>Bacillati</taxon>
        <taxon>Bacillota</taxon>
        <taxon>Clostridia</taxon>
        <taxon>Eubacteriales</taxon>
        <taxon>Desulfitobacteriaceae</taxon>
        <taxon>Dehalobacter</taxon>
    </lineage>
</organism>
<dbReference type="GO" id="GO:0008233">
    <property type="term" value="F:peptidase activity"/>
    <property type="evidence" value="ECO:0007669"/>
    <property type="project" value="InterPro"/>
</dbReference>
<name>A0A857DI57_9FIRM</name>
<dbReference type="EMBL" id="CP046996">
    <property type="protein sequence ID" value="QHA00172.1"/>
    <property type="molecule type" value="Genomic_DNA"/>
</dbReference>
<dbReference type="PROSITE" id="PS51257">
    <property type="entry name" value="PROKAR_LIPOPROTEIN"/>
    <property type="match status" value="1"/>
</dbReference>
<dbReference type="Pfam" id="PF13539">
    <property type="entry name" value="Peptidase_M15_4"/>
    <property type="match status" value="1"/>
</dbReference>
<sequence length="316" mass="36423">MNFKQFILSLIVIVLLVTGCKIIWDRHLITVNAAAVSPVSDWEYEAVMKRDILCLMLAYPETITGVDKASENEVYVLLKSGKKILYDDEKEKNAWQKSGSPDLQDMMDQLYPLSKITEILPNYYNPGCARVYPLLKEVYGTSKKAILSNLMKVSIGYKYVEFNGNNKAAESLKAVMKELLPLSRQSHKVYAASFPSSGAFNYRLIGGTNRLSSHAYGIAIDLNSNKYDYWRWSTREEGQKRLNAYPQEVSAIFEKYGFIWGGKWGNFDIMHYEYRPEIILKARYFSERPVSGIPWYDGLQSNQEAWEYIWLIEESL</sequence>
<protein>
    <submittedName>
        <fullName evidence="2">M15 family peptidase</fullName>
    </submittedName>
</protein>
<accession>A0A857DI57</accession>
<dbReference type="InterPro" id="IPR039561">
    <property type="entry name" value="Peptidase_M15C"/>
</dbReference>
<feature type="domain" description="Peptidase M15C" evidence="1">
    <location>
        <begin position="207"/>
        <end position="274"/>
    </location>
</feature>